<reference evidence="3" key="2">
    <citation type="journal article" date="2021" name="PeerJ">
        <title>Extensive microbial diversity within the chicken gut microbiome revealed by metagenomics and culture.</title>
        <authorList>
            <person name="Gilroy R."/>
            <person name="Ravi A."/>
            <person name="Getino M."/>
            <person name="Pursley I."/>
            <person name="Horton D.L."/>
            <person name="Alikhan N.F."/>
            <person name="Baker D."/>
            <person name="Gharbi K."/>
            <person name="Hall N."/>
            <person name="Watson M."/>
            <person name="Adriaenssens E.M."/>
            <person name="Foster-Nyarko E."/>
            <person name="Jarju S."/>
            <person name="Secka A."/>
            <person name="Antonio M."/>
            <person name="Oren A."/>
            <person name="Chaudhuri R.R."/>
            <person name="La Ragione R."/>
            <person name="Hildebrand F."/>
            <person name="Pallen M.J."/>
        </authorList>
    </citation>
    <scope>NUCLEOTIDE SEQUENCE</scope>
    <source>
        <strain evidence="3">CHK123-3438</strain>
    </source>
</reference>
<dbReference type="Gene3D" id="3.30.565.40">
    <property type="entry name" value="Fervidobacterium nodosum Rt17-B1 like"/>
    <property type="match status" value="1"/>
</dbReference>
<dbReference type="InterPro" id="IPR021729">
    <property type="entry name" value="DUF3298"/>
</dbReference>
<comment type="caution">
    <text evidence="3">The sequence shown here is derived from an EMBL/GenBank/DDBJ whole genome shotgun (WGS) entry which is preliminary data.</text>
</comment>
<feature type="domain" description="DUF3298" evidence="2">
    <location>
        <begin position="225"/>
        <end position="307"/>
    </location>
</feature>
<dbReference type="InterPro" id="IPR037126">
    <property type="entry name" value="PdaC/RsiV-like_sf"/>
</dbReference>
<name>A0A9D1GKU9_9FIRM</name>
<dbReference type="Gene3D" id="3.90.640.20">
    <property type="entry name" value="Heat-shock cognate protein, ATPase"/>
    <property type="match status" value="1"/>
</dbReference>
<protein>
    <submittedName>
        <fullName evidence="3">DUF3298 domain-containing protein</fullName>
    </submittedName>
</protein>
<keyword evidence="1" id="KW-0812">Transmembrane</keyword>
<accession>A0A9D1GKU9</accession>
<reference evidence="3" key="1">
    <citation type="submission" date="2020-10" db="EMBL/GenBank/DDBJ databases">
        <authorList>
            <person name="Gilroy R."/>
        </authorList>
    </citation>
    <scope>NUCLEOTIDE SEQUENCE</scope>
    <source>
        <strain evidence="3">CHK123-3438</strain>
    </source>
</reference>
<evidence type="ECO:0000256" key="1">
    <source>
        <dbReference type="SAM" id="Phobius"/>
    </source>
</evidence>
<dbReference type="Pfam" id="PF11738">
    <property type="entry name" value="DUF3298"/>
    <property type="match status" value="1"/>
</dbReference>
<sequence>MKTNNTRQDILNSLKDQYQNIPVPEEAKARLLEGIHQAKAEMEGQSKPAAENTLHPDSLILRQTRKAKVRMMLKRTGAAAAAAVAVITILANSSPTVAMAMENIPVIGAIAQVVTFRTYESQEGKFQANVEIPEISSPDESSETIAANQDIEAYASQLIEQYEAELKASSGEGNYSLESTWDVVFENDKYVSIRIRTTQIMASGAESVKIFNVDKKTGETVSLKKLLNNDSGLLTAVSDNIKEQMRAQMAADESVVYFLDSEIPDSDFTGLTGEESYYFNQEGQLVIVFDEYQVAPGYMGAVEFTIPESVSGKLAE</sequence>
<proteinExistence type="predicted"/>
<evidence type="ECO:0000313" key="3">
    <source>
        <dbReference type="EMBL" id="HIT41974.1"/>
    </source>
</evidence>
<gene>
    <name evidence="3" type="ORF">IAB60_07765</name>
</gene>
<evidence type="ECO:0000313" key="4">
    <source>
        <dbReference type="Proteomes" id="UP000886860"/>
    </source>
</evidence>
<dbReference type="AlphaFoldDB" id="A0A9D1GKU9"/>
<feature type="transmembrane region" description="Helical" evidence="1">
    <location>
        <begin position="72"/>
        <end position="91"/>
    </location>
</feature>
<organism evidence="3 4">
    <name type="scientific">Candidatus Caccovicinus merdipullorum</name>
    <dbReference type="NCBI Taxonomy" id="2840724"/>
    <lineage>
        <taxon>Bacteria</taxon>
        <taxon>Bacillati</taxon>
        <taxon>Bacillota</taxon>
        <taxon>Clostridia</taxon>
        <taxon>Eubacteriales</taxon>
        <taxon>Candidatus Caccovicinus</taxon>
    </lineage>
</organism>
<keyword evidence="1" id="KW-0472">Membrane</keyword>
<keyword evidence="1" id="KW-1133">Transmembrane helix</keyword>
<dbReference type="Proteomes" id="UP000886860">
    <property type="component" value="Unassembled WGS sequence"/>
</dbReference>
<dbReference type="EMBL" id="DVKS01000133">
    <property type="protein sequence ID" value="HIT41974.1"/>
    <property type="molecule type" value="Genomic_DNA"/>
</dbReference>
<evidence type="ECO:0000259" key="2">
    <source>
        <dbReference type="Pfam" id="PF11738"/>
    </source>
</evidence>